<dbReference type="Gene3D" id="2.40.30.110">
    <property type="entry name" value="Aminomethyltransferase beta-barrel domains"/>
    <property type="match status" value="1"/>
</dbReference>
<dbReference type="FunFam" id="3.50.50.60:FF:000769">
    <property type="entry name" value="Sarcosine dehydrogenase"/>
    <property type="match status" value="1"/>
</dbReference>
<dbReference type="Gene3D" id="3.50.50.60">
    <property type="entry name" value="FAD/NAD(P)-binding domain"/>
    <property type="match status" value="1"/>
</dbReference>
<dbReference type="InterPro" id="IPR006076">
    <property type="entry name" value="FAD-dep_OxRdtase"/>
</dbReference>
<dbReference type="Gene3D" id="3.30.9.10">
    <property type="entry name" value="D-Amino Acid Oxidase, subunit A, domain 2"/>
    <property type="match status" value="1"/>
</dbReference>
<dbReference type="SUPFAM" id="SSF51905">
    <property type="entry name" value="FAD/NAD(P)-binding domain"/>
    <property type="match status" value="1"/>
</dbReference>
<dbReference type="PANTHER" id="PTHR43757:SF11">
    <property type="entry name" value="SARCOSINE DEHYDROGENASE"/>
    <property type="match status" value="1"/>
</dbReference>
<evidence type="ECO:0000313" key="7">
    <source>
        <dbReference type="Proteomes" id="UP000639338"/>
    </source>
</evidence>
<evidence type="ECO:0000259" key="5">
    <source>
        <dbReference type="Pfam" id="PF16350"/>
    </source>
</evidence>
<dbReference type="OrthoDB" id="498204at2759"/>
<dbReference type="InterPro" id="IPR032503">
    <property type="entry name" value="FAO_M"/>
</dbReference>
<comment type="similarity">
    <text evidence="1">Belongs to the GcvT family.</text>
</comment>
<accession>A0A834XTM3</accession>
<proteinExistence type="inferred from homology"/>
<dbReference type="AlphaFoldDB" id="A0A834XTM3"/>
<dbReference type="Pfam" id="PF16350">
    <property type="entry name" value="FAO_M"/>
    <property type="match status" value="1"/>
</dbReference>
<dbReference type="SUPFAM" id="SSF54373">
    <property type="entry name" value="FAD-linked reductases, C-terminal domain"/>
    <property type="match status" value="1"/>
</dbReference>
<dbReference type="Gene3D" id="3.30.1360.120">
    <property type="entry name" value="Probable tRNA modification gtpase trme, domain 1"/>
    <property type="match status" value="1"/>
</dbReference>
<dbReference type="GO" id="GO:0005739">
    <property type="term" value="C:mitochondrion"/>
    <property type="evidence" value="ECO:0007669"/>
    <property type="project" value="TreeGrafter"/>
</dbReference>
<dbReference type="InterPro" id="IPR027266">
    <property type="entry name" value="TrmE/GcvT-like"/>
</dbReference>
<dbReference type="InterPro" id="IPR029043">
    <property type="entry name" value="GcvT/YgfZ_C"/>
</dbReference>
<evidence type="ECO:0000259" key="4">
    <source>
        <dbReference type="Pfam" id="PF08669"/>
    </source>
</evidence>
<dbReference type="InterPro" id="IPR036188">
    <property type="entry name" value="FAD/NAD-bd_sf"/>
</dbReference>
<dbReference type="SUPFAM" id="SSF101790">
    <property type="entry name" value="Aminomethyltransferase beta-barrel domain"/>
    <property type="match status" value="1"/>
</dbReference>
<evidence type="ECO:0000256" key="1">
    <source>
        <dbReference type="ARBA" id="ARBA00008609"/>
    </source>
</evidence>
<dbReference type="Pfam" id="PF01266">
    <property type="entry name" value="DAO"/>
    <property type="match status" value="1"/>
</dbReference>
<sequence length="911" mass="101954">MAYHYLLAPVFTGHYNLGLFSFTGDTCEAFLTVPGTTSKCFADQKFIKKTGGTAKQTVPEFADVVIIGGGSAGCHALYYLTKRGCKAILLEKSKLTSGTTWHSAGMFWRLRPNDVDIQLLDSTRKLLINLESETGINPGWTENGGLFIAHNKTRMEEYKRLVTAGKFFGVEAHVLSPQEAKNVYPLLDEKSFTGAIYSPQDGTVDPTMLVDALTKYARSQGARIIEECPVTRILIQDNGFGASKNVTGVETPYGTIRTNCVLNAAGVWSKNLSKTAGLDIPLIPMKHAYVVTEAIEGVQGMPNIRDHDSSIYLKVQGNSLHIGGYEPNPVILKSLPGDFSFCLYELDWTIFNVHVKSMIELIPKLSTTGIKSTVCGPESFTPDHKPIMGEDPRCNGFFYSCGYNSAGMMFGGGCGEQIASWIIDGRPEKHMYNYDVRRFTPEQTRDSVWANERSHEAYAKNYSIVFPHDQPLSGRKFKTDEFHDILLKYGAVMQEAQGWERPGWYQPGKITIIEPYDYYGNYGSLTNSKDNYARTLKKEHTFNFPDHHHTIGEEVHACRNKAVLFNLSYFGKYYLCGPQSCDAANYLFTANVNRELNRTVYTCTLNEKGGVESDCTVTLIDTGSGGAVDPIFQGKAFYIVAGGLSSYHTYSHLNRTISRQGFEVTLHDATENMGILSLQGPHSRSILERLTETDLSGNQFQFLMSKVLSIKGQIVRIFRISFVGELGYELHIPRESCGIIINLLFEIGKDYELQLAGFRAMYSLSCEKGYHLWGSDLRPDDNPVEAGLGFVCRQHDLYQGKEAVDKLKTIGVKRKLIHVHVKNDKLPLWGLETLYRNNSVVGYLRRAEYSYFYGNSIGRAYIVNPNGDNVTRHFIETGDYSVEVMGVKYPAKAYLTSTFDPENKRIHGNYS</sequence>
<dbReference type="Gene3D" id="3.30.70.1400">
    <property type="entry name" value="Aminomethyltransferase beta-barrel domains"/>
    <property type="match status" value="1"/>
</dbReference>
<protein>
    <recommendedName>
        <fullName evidence="8">Sarcosine dehydrogenase, mitochondrial</fullName>
    </recommendedName>
</protein>
<dbReference type="FunFam" id="2.40.30.110:FF:000008">
    <property type="entry name" value="Sarcosine dehydrogenase"/>
    <property type="match status" value="1"/>
</dbReference>
<organism evidence="6 7">
    <name type="scientific">Aphidius gifuensis</name>
    <name type="common">Parasitoid wasp</name>
    <dbReference type="NCBI Taxonomy" id="684658"/>
    <lineage>
        <taxon>Eukaryota</taxon>
        <taxon>Metazoa</taxon>
        <taxon>Ecdysozoa</taxon>
        <taxon>Arthropoda</taxon>
        <taxon>Hexapoda</taxon>
        <taxon>Insecta</taxon>
        <taxon>Pterygota</taxon>
        <taxon>Neoptera</taxon>
        <taxon>Endopterygota</taxon>
        <taxon>Hymenoptera</taxon>
        <taxon>Apocrita</taxon>
        <taxon>Ichneumonoidea</taxon>
        <taxon>Braconidae</taxon>
        <taxon>Aphidiinae</taxon>
        <taxon>Aphidius</taxon>
    </lineage>
</organism>
<gene>
    <name evidence="6" type="ORF">HCN44_000391</name>
</gene>
<dbReference type="Pfam" id="PF01571">
    <property type="entry name" value="GCV_T"/>
    <property type="match status" value="1"/>
</dbReference>
<feature type="domain" description="GCVT N-terminal" evidence="3">
    <location>
        <begin position="482"/>
        <end position="793"/>
    </location>
</feature>
<feature type="domain" description="FAD dependent oxidoreductase" evidence="2">
    <location>
        <begin position="63"/>
        <end position="421"/>
    </location>
</feature>
<comment type="caution">
    <text evidence="6">The sequence shown here is derived from an EMBL/GenBank/DDBJ whole genome shotgun (WGS) entry which is preliminary data.</text>
</comment>
<feature type="domain" description="FAD dependent oxidoreductase central" evidence="5">
    <location>
        <begin position="424"/>
        <end position="479"/>
    </location>
</feature>
<keyword evidence="7" id="KW-1185">Reference proteome</keyword>
<dbReference type="InterPro" id="IPR013977">
    <property type="entry name" value="GcvT_C"/>
</dbReference>
<dbReference type="EMBL" id="JACMRX010000004">
    <property type="protein sequence ID" value="KAF7990586.1"/>
    <property type="molecule type" value="Genomic_DNA"/>
</dbReference>
<reference evidence="6 7" key="1">
    <citation type="submission" date="2020-08" db="EMBL/GenBank/DDBJ databases">
        <title>Aphidius gifuensis genome sequencing and assembly.</title>
        <authorList>
            <person name="Du Z."/>
        </authorList>
    </citation>
    <scope>NUCLEOTIDE SEQUENCE [LARGE SCALE GENOMIC DNA]</scope>
    <source>
        <strain evidence="6">YNYX2018</strain>
        <tissue evidence="6">Adults</tissue>
    </source>
</reference>
<evidence type="ECO:0000259" key="2">
    <source>
        <dbReference type="Pfam" id="PF01266"/>
    </source>
</evidence>
<dbReference type="InterPro" id="IPR028896">
    <property type="entry name" value="GcvT/YgfZ/DmdA"/>
</dbReference>
<evidence type="ECO:0008006" key="8">
    <source>
        <dbReference type="Google" id="ProtNLM"/>
    </source>
</evidence>
<feature type="domain" description="Aminomethyltransferase C-terminal" evidence="4">
    <location>
        <begin position="814"/>
        <end position="900"/>
    </location>
</feature>
<dbReference type="PANTHER" id="PTHR43757">
    <property type="entry name" value="AMINOMETHYLTRANSFERASE"/>
    <property type="match status" value="1"/>
</dbReference>
<evidence type="ECO:0000313" key="6">
    <source>
        <dbReference type="EMBL" id="KAF7990586.1"/>
    </source>
</evidence>
<name>A0A834XTM3_APHGI</name>
<evidence type="ECO:0000259" key="3">
    <source>
        <dbReference type="Pfam" id="PF01571"/>
    </source>
</evidence>
<dbReference type="Pfam" id="PF08669">
    <property type="entry name" value="GCV_T_C"/>
    <property type="match status" value="1"/>
</dbReference>
<dbReference type="SUPFAM" id="SSF103025">
    <property type="entry name" value="Folate-binding domain"/>
    <property type="match status" value="1"/>
</dbReference>
<dbReference type="Proteomes" id="UP000639338">
    <property type="component" value="Unassembled WGS sequence"/>
</dbReference>
<dbReference type="InterPro" id="IPR006222">
    <property type="entry name" value="GCVT_N"/>
</dbReference>